<dbReference type="Proteomes" id="UP000751190">
    <property type="component" value="Unassembled WGS sequence"/>
</dbReference>
<evidence type="ECO:0000313" key="2">
    <source>
        <dbReference type="EMBL" id="KAG8467708.1"/>
    </source>
</evidence>
<gene>
    <name evidence="2" type="ORF">KFE25_006760</name>
</gene>
<proteinExistence type="predicted"/>
<dbReference type="AlphaFoldDB" id="A0A8J6CHF7"/>
<sequence length="348" mass="35661">MPDDELHVVRALASLALDLLDTAAFELLTMLAVSPARLSSAGLACVRERAAQTRLAAAQVAVSCVRRARHVGLSNCVVRDEGAKCSTFSPERLAFGLDQRDMAALCRLIHGLDAVQDAALEASTQPDAARLITDALLAHALPQAGSDAALASTPGAVPRARAAVRAAAAAAVLGAERERELSGEPHPSMTSMTVGQRVLLALRENLPMAQRGTTTRELAVPHLAASPPAPAPAQCTAAPRVVHATAADAQLLPPRPPGFVPFSPPDRRDAAVISPVAVHAHVPSRPGGAGALAKRARPAGGAGASAPPPARAALLSVTARDANAGGGTARGSILAFFPKRKRPSCQCE</sequence>
<keyword evidence="3" id="KW-1185">Reference proteome</keyword>
<dbReference type="EMBL" id="JAGTXO010000005">
    <property type="protein sequence ID" value="KAG8467708.1"/>
    <property type="molecule type" value="Genomic_DNA"/>
</dbReference>
<reference evidence="2" key="1">
    <citation type="submission" date="2021-05" db="EMBL/GenBank/DDBJ databases">
        <title>The genome of the haptophyte Pavlova lutheri (Diacronema luteri, Pavlovales) - a model for lipid biosynthesis in eukaryotic algae.</title>
        <authorList>
            <person name="Hulatt C.J."/>
            <person name="Posewitz M.C."/>
        </authorList>
    </citation>
    <scope>NUCLEOTIDE SEQUENCE</scope>
    <source>
        <strain evidence="2">NIVA-4/92</strain>
    </source>
</reference>
<protein>
    <submittedName>
        <fullName evidence="2">Uncharacterized protein</fullName>
    </submittedName>
</protein>
<evidence type="ECO:0000313" key="3">
    <source>
        <dbReference type="Proteomes" id="UP000751190"/>
    </source>
</evidence>
<dbReference type="OrthoDB" id="10662230at2759"/>
<name>A0A8J6CHF7_DIALT</name>
<feature type="region of interest" description="Disordered" evidence="1">
    <location>
        <begin position="286"/>
        <end position="308"/>
    </location>
</feature>
<evidence type="ECO:0000256" key="1">
    <source>
        <dbReference type="SAM" id="MobiDB-lite"/>
    </source>
</evidence>
<accession>A0A8J6CHF7</accession>
<comment type="caution">
    <text evidence="2">The sequence shown here is derived from an EMBL/GenBank/DDBJ whole genome shotgun (WGS) entry which is preliminary data.</text>
</comment>
<organism evidence="2 3">
    <name type="scientific">Diacronema lutheri</name>
    <name type="common">Unicellular marine alga</name>
    <name type="synonym">Monochrysis lutheri</name>
    <dbReference type="NCBI Taxonomy" id="2081491"/>
    <lineage>
        <taxon>Eukaryota</taxon>
        <taxon>Haptista</taxon>
        <taxon>Haptophyta</taxon>
        <taxon>Pavlovophyceae</taxon>
        <taxon>Pavlovales</taxon>
        <taxon>Pavlovaceae</taxon>
        <taxon>Diacronema</taxon>
    </lineage>
</organism>